<comment type="caution">
    <text evidence="5">The sequence shown here is derived from an EMBL/GenBank/DDBJ whole genome shotgun (WGS) entry which is preliminary data.</text>
</comment>
<protein>
    <submittedName>
        <fullName evidence="5">Diguanylate cyclase domain-containing protein</fullName>
        <ecNumber evidence="5">2.7.7.65</ecNumber>
    </submittedName>
</protein>
<dbReference type="InterPro" id="IPR000014">
    <property type="entry name" value="PAS"/>
</dbReference>
<dbReference type="CDD" id="cd00130">
    <property type="entry name" value="PAS"/>
    <property type="match status" value="1"/>
</dbReference>
<keyword evidence="5" id="KW-0808">Transferase</keyword>
<feature type="domain" description="GGDEF" evidence="4">
    <location>
        <begin position="328"/>
        <end position="460"/>
    </location>
</feature>
<dbReference type="PANTHER" id="PTHR44757">
    <property type="entry name" value="DIGUANYLATE CYCLASE DGCP"/>
    <property type="match status" value="1"/>
</dbReference>
<dbReference type="InterPro" id="IPR000160">
    <property type="entry name" value="GGDEF_dom"/>
</dbReference>
<keyword evidence="5" id="KW-0548">Nucleotidyltransferase</keyword>
<keyword evidence="1" id="KW-0472">Membrane</keyword>
<sequence length="461" mass="49914">MLRYVRDGVEPVLVLLVIAVLRHVGIGGTAPFWLLALTLLLGMAYQQPTVQRRLAAGDLSRRLWPRLALHMLMTSVAMYLLGWGSLLAMAHFHIMSMHLEWSGARAWRPAVVSSAVCIGLGQLAIVAGLHSYLPQPEVHGVAALIVVGVATTGRTLGRSVARQERAEAALRSNADRFRVLVLDSSDIITVSTAQGDITYVSSAADHVIGVPAEQLLGRGFWSLIHPDDVAAARALHTRVLAAGPHDSQRGELRVRSAGGEWRWREISSRNLLDHPAVRGIVGHHRDITERRAARERIEYQATHDALTGLVNAQTFVPALERTLADRADPLGLLFLDLDGFKQVNDTLGHDVGDDLLTEIGHLIRSATNPADVVGRLGGDEFGVLLPHVADPAAALAVARRIVTAIDRDLSVAGHRVRVGCSIGVAMSTPGVDAKDLLHQADLAMYETKRLRRNGCRLFVAA</sequence>
<dbReference type="InterPro" id="IPR035965">
    <property type="entry name" value="PAS-like_dom_sf"/>
</dbReference>
<dbReference type="PANTHER" id="PTHR44757:SF2">
    <property type="entry name" value="BIOFILM ARCHITECTURE MAINTENANCE PROTEIN MBAA"/>
    <property type="match status" value="1"/>
</dbReference>
<dbReference type="Pfam" id="PF08448">
    <property type="entry name" value="PAS_4"/>
    <property type="match status" value="1"/>
</dbReference>
<dbReference type="GO" id="GO:0052621">
    <property type="term" value="F:diguanylate cyclase activity"/>
    <property type="evidence" value="ECO:0007669"/>
    <property type="project" value="UniProtKB-EC"/>
</dbReference>
<dbReference type="InterPro" id="IPR043128">
    <property type="entry name" value="Rev_trsase/Diguanyl_cyclase"/>
</dbReference>
<dbReference type="Gene3D" id="3.30.450.20">
    <property type="entry name" value="PAS domain"/>
    <property type="match status" value="1"/>
</dbReference>
<dbReference type="SUPFAM" id="SSF55785">
    <property type="entry name" value="PYP-like sensor domain (PAS domain)"/>
    <property type="match status" value="1"/>
</dbReference>
<feature type="transmembrane region" description="Helical" evidence="1">
    <location>
        <begin position="110"/>
        <end position="132"/>
    </location>
</feature>
<dbReference type="InterPro" id="IPR000700">
    <property type="entry name" value="PAS-assoc_C"/>
</dbReference>
<evidence type="ECO:0000259" key="3">
    <source>
        <dbReference type="PROSITE" id="PS50113"/>
    </source>
</evidence>
<dbReference type="EC" id="2.7.7.65" evidence="5"/>
<dbReference type="InterPro" id="IPR052155">
    <property type="entry name" value="Biofilm_reg_signaling"/>
</dbReference>
<dbReference type="Pfam" id="PF00990">
    <property type="entry name" value="GGDEF"/>
    <property type="match status" value="1"/>
</dbReference>
<dbReference type="NCBIfam" id="TIGR00229">
    <property type="entry name" value="sensory_box"/>
    <property type="match status" value="1"/>
</dbReference>
<evidence type="ECO:0000313" key="6">
    <source>
        <dbReference type="Proteomes" id="UP001595912"/>
    </source>
</evidence>
<dbReference type="SMART" id="SM00086">
    <property type="entry name" value="PAC"/>
    <property type="match status" value="1"/>
</dbReference>
<keyword evidence="1" id="KW-1133">Transmembrane helix</keyword>
<dbReference type="InterPro" id="IPR013656">
    <property type="entry name" value="PAS_4"/>
</dbReference>
<dbReference type="EMBL" id="JBHSIU010000019">
    <property type="protein sequence ID" value="MFC4999998.1"/>
    <property type="molecule type" value="Genomic_DNA"/>
</dbReference>
<dbReference type="InterPro" id="IPR001610">
    <property type="entry name" value="PAC"/>
</dbReference>
<accession>A0ABV9VUI3</accession>
<dbReference type="PROSITE" id="PS50112">
    <property type="entry name" value="PAS"/>
    <property type="match status" value="1"/>
</dbReference>
<dbReference type="SUPFAM" id="SSF55073">
    <property type="entry name" value="Nucleotide cyclase"/>
    <property type="match status" value="1"/>
</dbReference>
<dbReference type="Proteomes" id="UP001595912">
    <property type="component" value="Unassembled WGS sequence"/>
</dbReference>
<dbReference type="InterPro" id="IPR029787">
    <property type="entry name" value="Nucleotide_cyclase"/>
</dbReference>
<feature type="transmembrane region" description="Helical" evidence="1">
    <location>
        <begin position="67"/>
        <end position="89"/>
    </location>
</feature>
<feature type="domain" description="PAS" evidence="2">
    <location>
        <begin position="173"/>
        <end position="243"/>
    </location>
</feature>
<feature type="transmembrane region" description="Helical" evidence="1">
    <location>
        <begin position="12"/>
        <end position="45"/>
    </location>
</feature>
<proteinExistence type="predicted"/>
<dbReference type="SMART" id="SM00091">
    <property type="entry name" value="PAS"/>
    <property type="match status" value="1"/>
</dbReference>
<dbReference type="SMART" id="SM00267">
    <property type="entry name" value="GGDEF"/>
    <property type="match status" value="1"/>
</dbReference>
<evidence type="ECO:0000259" key="4">
    <source>
        <dbReference type="PROSITE" id="PS50887"/>
    </source>
</evidence>
<dbReference type="PROSITE" id="PS50887">
    <property type="entry name" value="GGDEF"/>
    <property type="match status" value="1"/>
</dbReference>
<keyword evidence="6" id="KW-1185">Reference proteome</keyword>
<name>A0ABV9VUI3_9ACTN</name>
<evidence type="ECO:0000259" key="2">
    <source>
        <dbReference type="PROSITE" id="PS50112"/>
    </source>
</evidence>
<dbReference type="RefSeq" id="WP_380116554.1">
    <property type="nucleotide sequence ID" value="NZ_JBHSIU010000019.1"/>
</dbReference>
<keyword evidence="1" id="KW-0812">Transmembrane</keyword>
<evidence type="ECO:0000313" key="5">
    <source>
        <dbReference type="EMBL" id="MFC4999998.1"/>
    </source>
</evidence>
<gene>
    <name evidence="5" type="ORF">ACFPIJ_19435</name>
</gene>
<dbReference type="PROSITE" id="PS50113">
    <property type="entry name" value="PAC"/>
    <property type="match status" value="1"/>
</dbReference>
<feature type="domain" description="PAC" evidence="3">
    <location>
        <begin position="248"/>
        <end position="299"/>
    </location>
</feature>
<dbReference type="NCBIfam" id="TIGR00254">
    <property type="entry name" value="GGDEF"/>
    <property type="match status" value="1"/>
</dbReference>
<organism evidence="5 6">
    <name type="scientific">Dactylosporangium cerinum</name>
    <dbReference type="NCBI Taxonomy" id="1434730"/>
    <lineage>
        <taxon>Bacteria</taxon>
        <taxon>Bacillati</taxon>
        <taxon>Actinomycetota</taxon>
        <taxon>Actinomycetes</taxon>
        <taxon>Micromonosporales</taxon>
        <taxon>Micromonosporaceae</taxon>
        <taxon>Dactylosporangium</taxon>
    </lineage>
</organism>
<dbReference type="Gene3D" id="3.30.70.270">
    <property type="match status" value="1"/>
</dbReference>
<dbReference type="CDD" id="cd01949">
    <property type="entry name" value="GGDEF"/>
    <property type="match status" value="1"/>
</dbReference>
<reference evidence="6" key="1">
    <citation type="journal article" date="2019" name="Int. J. Syst. Evol. Microbiol.">
        <title>The Global Catalogue of Microorganisms (GCM) 10K type strain sequencing project: providing services to taxonomists for standard genome sequencing and annotation.</title>
        <authorList>
            <consortium name="The Broad Institute Genomics Platform"/>
            <consortium name="The Broad Institute Genome Sequencing Center for Infectious Disease"/>
            <person name="Wu L."/>
            <person name="Ma J."/>
        </authorList>
    </citation>
    <scope>NUCLEOTIDE SEQUENCE [LARGE SCALE GENOMIC DNA]</scope>
    <source>
        <strain evidence="6">CGMCC 4.7152</strain>
    </source>
</reference>
<evidence type="ECO:0000256" key="1">
    <source>
        <dbReference type="SAM" id="Phobius"/>
    </source>
</evidence>